<dbReference type="GO" id="GO:0005737">
    <property type="term" value="C:cytoplasm"/>
    <property type="evidence" value="ECO:0007669"/>
    <property type="project" value="TreeGrafter"/>
</dbReference>
<dbReference type="InterPro" id="IPR011234">
    <property type="entry name" value="Fumarylacetoacetase-like_C"/>
</dbReference>
<keyword evidence="1 3" id="KW-0456">Lyase</keyword>
<evidence type="ECO:0000313" key="3">
    <source>
        <dbReference type="EMBL" id="MPL68123.1"/>
    </source>
</evidence>
<comment type="caution">
    <text evidence="3">The sequence shown here is derived from an EMBL/GenBank/DDBJ whole genome shotgun (WGS) entry which is preliminary data.</text>
</comment>
<dbReference type="GO" id="GO:0034856">
    <property type="term" value="F:2-hydroxyhexa-2,4-dienoate hydratase activity"/>
    <property type="evidence" value="ECO:0007669"/>
    <property type="project" value="UniProtKB-EC"/>
</dbReference>
<dbReference type="EC" id="4.2.1.132" evidence="3"/>
<reference evidence="3" key="1">
    <citation type="submission" date="2019-08" db="EMBL/GenBank/DDBJ databases">
        <authorList>
            <person name="Kucharzyk K."/>
            <person name="Murdoch R.W."/>
            <person name="Higgins S."/>
            <person name="Loffler F."/>
        </authorList>
    </citation>
    <scope>NUCLEOTIDE SEQUENCE</scope>
</reference>
<protein>
    <submittedName>
        <fullName evidence="3">2-hydroxyhexa-2,4-dienoate hydratase</fullName>
        <ecNumber evidence="3">4.2.1.132</ecNumber>
    </submittedName>
</protein>
<dbReference type="EMBL" id="VSSQ01000040">
    <property type="protein sequence ID" value="MPL68123.1"/>
    <property type="molecule type" value="Genomic_DNA"/>
</dbReference>
<dbReference type="PANTHER" id="PTHR30143:SF0">
    <property type="entry name" value="2-KETO-4-PENTENOATE HYDRATASE"/>
    <property type="match status" value="1"/>
</dbReference>
<accession>A0A644TMG0</accession>
<dbReference type="InterPro" id="IPR036663">
    <property type="entry name" value="Fumarylacetoacetase_C_sf"/>
</dbReference>
<sequence>MDDSTVDRLAAELYQVSQTGKPVAHLTKRYPDITIDDAYAIQLAGRKLREADGRKGVGAKIGLTSVVMQQLFNVYEPDYGYIMDDMVVMENEPVKMSEHFVPRVEAEIAFLLKKPLEGPGISVADVLRATEGIMPCLEIIDTRYEAGTMKVEDSIADIASIGKVVLGGALTSAKEIDLRYTGLVFEKNGEIISTAAGAAVLGHPAASVAWLANKLASYGVSLRKGDLIISGSLIAACSVEAGDAVRATFDRLGSVSARFK</sequence>
<dbReference type="AlphaFoldDB" id="A0A644TMG0"/>
<dbReference type="SUPFAM" id="SSF56529">
    <property type="entry name" value="FAH"/>
    <property type="match status" value="1"/>
</dbReference>
<evidence type="ECO:0000256" key="1">
    <source>
        <dbReference type="ARBA" id="ARBA00023239"/>
    </source>
</evidence>
<dbReference type="Pfam" id="PF01557">
    <property type="entry name" value="FAA_hydrolase"/>
    <property type="match status" value="1"/>
</dbReference>
<proteinExistence type="predicted"/>
<dbReference type="InterPro" id="IPR050772">
    <property type="entry name" value="Hydratase-Decarb/MhpD_sf"/>
</dbReference>
<gene>
    <name evidence="3" type="primary">tesE_1</name>
    <name evidence="3" type="ORF">SDC9_13836</name>
</gene>
<feature type="domain" description="Fumarylacetoacetase-like C-terminal" evidence="2">
    <location>
        <begin position="86"/>
        <end position="259"/>
    </location>
</feature>
<organism evidence="3">
    <name type="scientific">bioreactor metagenome</name>
    <dbReference type="NCBI Taxonomy" id="1076179"/>
    <lineage>
        <taxon>unclassified sequences</taxon>
        <taxon>metagenomes</taxon>
        <taxon>ecological metagenomes</taxon>
    </lineage>
</organism>
<dbReference type="PANTHER" id="PTHR30143">
    <property type="entry name" value="ACID HYDRATASE"/>
    <property type="match status" value="1"/>
</dbReference>
<evidence type="ECO:0000259" key="2">
    <source>
        <dbReference type="Pfam" id="PF01557"/>
    </source>
</evidence>
<dbReference type="GO" id="GO:0008684">
    <property type="term" value="F:2-oxopent-4-enoate hydratase activity"/>
    <property type="evidence" value="ECO:0007669"/>
    <property type="project" value="TreeGrafter"/>
</dbReference>
<name>A0A644TMG0_9ZZZZ</name>
<dbReference type="Gene3D" id="3.90.850.10">
    <property type="entry name" value="Fumarylacetoacetase-like, C-terminal domain"/>
    <property type="match status" value="1"/>
</dbReference>